<keyword evidence="9" id="KW-0418">Kinase</keyword>
<comment type="catalytic activity">
    <reaction evidence="14">
        <text>L-seryl-[protein] + ATP = O-phospho-L-seryl-[protein] + ADP + H(+)</text>
        <dbReference type="Rhea" id="RHEA:17989"/>
        <dbReference type="Rhea" id="RHEA-COMP:9863"/>
        <dbReference type="Rhea" id="RHEA-COMP:11604"/>
        <dbReference type="ChEBI" id="CHEBI:15378"/>
        <dbReference type="ChEBI" id="CHEBI:29999"/>
        <dbReference type="ChEBI" id="CHEBI:30616"/>
        <dbReference type="ChEBI" id="CHEBI:83421"/>
        <dbReference type="ChEBI" id="CHEBI:456216"/>
        <dbReference type="EC" id="2.7.11.1"/>
    </reaction>
</comment>
<gene>
    <name evidence="16" type="ORF">B0J12DRAFT_639137</name>
</gene>
<dbReference type="Gene3D" id="1.10.510.10">
    <property type="entry name" value="Transferase(Phosphotransferase) domain 1"/>
    <property type="match status" value="1"/>
</dbReference>
<evidence type="ECO:0000256" key="13">
    <source>
        <dbReference type="ARBA" id="ARBA00047899"/>
    </source>
</evidence>
<keyword evidence="6" id="KW-0723">Serine/threonine-protein kinase</keyword>
<sequence length="261" mass="29475">MESRVVPLYFPRGVDRFVAAGSSSFIGRLNDKAVLKYPRVAGEDWDRLITEARIYKTLGSHPRIIACFGIDERGLKLEYAPKGTVRDLLRNSTCNEAIPRQDRLKYSRQAAEAVAYIHTKNVIHCDISTRNFLLDENLDLKLSDFQGVSVEPDGRIINGYAVENVKSYLPRPQNHSDIKSDLFALGTAIYEIMTGHEPFPELDEDIDEEEIERRYKEGSFPSVNGVLGGQIIRKCWELVYDNAATCVSDLVYLERVSAGDI</sequence>
<dbReference type="InterPro" id="IPR000719">
    <property type="entry name" value="Prot_kinase_dom"/>
</dbReference>
<feature type="domain" description="Protein kinase" evidence="15">
    <location>
        <begin position="1"/>
        <end position="261"/>
    </location>
</feature>
<evidence type="ECO:0000256" key="12">
    <source>
        <dbReference type="ARBA" id="ARBA00033194"/>
    </source>
</evidence>
<dbReference type="Proteomes" id="UP000774617">
    <property type="component" value="Unassembled WGS sequence"/>
</dbReference>
<dbReference type="Pfam" id="PF07714">
    <property type="entry name" value="PK_Tyr_Ser-Thr"/>
    <property type="match status" value="1"/>
</dbReference>
<evidence type="ECO:0000256" key="6">
    <source>
        <dbReference type="ARBA" id="ARBA00022527"/>
    </source>
</evidence>
<keyword evidence="17" id="KW-1185">Reference proteome</keyword>
<evidence type="ECO:0000313" key="16">
    <source>
        <dbReference type="EMBL" id="KAH7065102.1"/>
    </source>
</evidence>
<evidence type="ECO:0000256" key="7">
    <source>
        <dbReference type="ARBA" id="ARBA00022679"/>
    </source>
</evidence>
<evidence type="ECO:0000256" key="1">
    <source>
        <dbReference type="ARBA" id="ARBA00003747"/>
    </source>
</evidence>
<evidence type="ECO:0000256" key="2">
    <source>
        <dbReference type="ARBA" id="ARBA00011534"/>
    </source>
</evidence>
<dbReference type="PANTHER" id="PTHR24345:SF0">
    <property type="entry name" value="CELL CYCLE SERINE_THREONINE-PROTEIN KINASE CDC5_MSD2"/>
    <property type="match status" value="1"/>
</dbReference>
<dbReference type="InterPro" id="IPR001245">
    <property type="entry name" value="Ser-Thr/Tyr_kinase_cat_dom"/>
</dbReference>
<dbReference type="InterPro" id="IPR008266">
    <property type="entry name" value="Tyr_kinase_AS"/>
</dbReference>
<proteinExistence type="predicted"/>
<comment type="function">
    <text evidence="1">Component of the EKC/KEOPS complex that is required for the formation of a threonylcarbamoyl group on adenosine at position 37 (t(6)A37) in tRNAs that read codons beginning with adenine. The complex is probably involved in the transfer of the threonylcarbamoyl moiety of threonylcarbamoyl-AMP (TC-AMP) to the N6 group of A37. BUD32 has ATPase activity in the context of the EKC/KEOPS complex and likely plays a supporting role to the catalytic subunit KAE1. The EKC/KEOPS complex also promotes both telomere uncapping and telomere elongation. The complex is required for efficient recruitment of transcriptional coactivators.</text>
</comment>
<keyword evidence="10" id="KW-0067">ATP-binding</keyword>
<evidence type="ECO:0000256" key="10">
    <source>
        <dbReference type="ARBA" id="ARBA00022840"/>
    </source>
</evidence>
<keyword evidence="8" id="KW-0547">Nucleotide-binding</keyword>
<comment type="caution">
    <text evidence="16">The sequence shown here is derived from an EMBL/GenBank/DDBJ whole genome shotgun (WGS) entry which is preliminary data.</text>
</comment>
<evidence type="ECO:0000256" key="8">
    <source>
        <dbReference type="ARBA" id="ARBA00022741"/>
    </source>
</evidence>
<dbReference type="PROSITE" id="PS00109">
    <property type="entry name" value="PROTEIN_KINASE_TYR"/>
    <property type="match status" value="1"/>
</dbReference>
<evidence type="ECO:0000256" key="11">
    <source>
        <dbReference type="ARBA" id="ARBA00030980"/>
    </source>
</evidence>
<dbReference type="PROSITE" id="PS50011">
    <property type="entry name" value="PROTEIN_KINASE_DOM"/>
    <property type="match status" value="1"/>
</dbReference>
<dbReference type="EMBL" id="JAGTJR010000001">
    <property type="protein sequence ID" value="KAH7065102.1"/>
    <property type="molecule type" value="Genomic_DNA"/>
</dbReference>
<evidence type="ECO:0000256" key="9">
    <source>
        <dbReference type="ARBA" id="ARBA00022777"/>
    </source>
</evidence>
<comment type="catalytic activity">
    <reaction evidence="13">
        <text>L-threonyl-[protein] + ATP = O-phospho-L-threonyl-[protein] + ADP + H(+)</text>
        <dbReference type="Rhea" id="RHEA:46608"/>
        <dbReference type="Rhea" id="RHEA-COMP:11060"/>
        <dbReference type="Rhea" id="RHEA-COMP:11605"/>
        <dbReference type="ChEBI" id="CHEBI:15378"/>
        <dbReference type="ChEBI" id="CHEBI:30013"/>
        <dbReference type="ChEBI" id="CHEBI:30616"/>
        <dbReference type="ChEBI" id="CHEBI:61977"/>
        <dbReference type="ChEBI" id="CHEBI:456216"/>
        <dbReference type="EC" id="2.7.11.1"/>
    </reaction>
</comment>
<dbReference type="SUPFAM" id="SSF56112">
    <property type="entry name" value="Protein kinase-like (PK-like)"/>
    <property type="match status" value="1"/>
</dbReference>
<evidence type="ECO:0000313" key="17">
    <source>
        <dbReference type="Proteomes" id="UP000774617"/>
    </source>
</evidence>
<name>A0ABQ8GV17_9PEZI</name>
<evidence type="ECO:0000259" key="15">
    <source>
        <dbReference type="PROSITE" id="PS50011"/>
    </source>
</evidence>
<comment type="subunit">
    <text evidence="2">Component of the EKC/KEOPS complex composed of at least BUD32, CGI121, GON7, KAE1 and PCC1; the whole complex dimerizes.</text>
</comment>
<dbReference type="EC" id="2.7.11.1" evidence="3"/>
<dbReference type="PANTHER" id="PTHR24345">
    <property type="entry name" value="SERINE/THREONINE-PROTEIN KINASE PLK"/>
    <property type="match status" value="1"/>
</dbReference>
<evidence type="ECO:0000256" key="4">
    <source>
        <dbReference type="ARBA" id="ARBA00013948"/>
    </source>
</evidence>
<organism evidence="16 17">
    <name type="scientific">Macrophomina phaseolina</name>
    <dbReference type="NCBI Taxonomy" id="35725"/>
    <lineage>
        <taxon>Eukaryota</taxon>
        <taxon>Fungi</taxon>
        <taxon>Dikarya</taxon>
        <taxon>Ascomycota</taxon>
        <taxon>Pezizomycotina</taxon>
        <taxon>Dothideomycetes</taxon>
        <taxon>Dothideomycetes incertae sedis</taxon>
        <taxon>Botryosphaeriales</taxon>
        <taxon>Botryosphaeriaceae</taxon>
        <taxon>Macrophomina</taxon>
    </lineage>
</organism>
<evidence type="ECO:0000256" key="5">
    <source>
        <dbReference type="ARBA" id="ARBA00019973"/>
    </source>
</evidence>
<dbReference type="InterPro" id="IPR011009">
    <property type="entry name" value="Kinase-like_dom_sf"/>
</dbReference>
<evidence type="ECO:0000256" key="3">
    <source>
        <dbReference type="ARBA" id="ARBA00012513"/>
    </source>
</evidence>
<evidence type="ECO:0000256" key="14">
    <source>
        <dbReference type="ARBA" id="ARBA00048679"/>
    </source>
</evidence>
<reference evidence="16 17" key="1">
    <citation type="journal article" date="2021" name="Nat. Commun.">
        <title>Genetic determinants of endophytism in the Arabidopsis root mycobiome.</title>
        <authorList>
            <person name="Mesny F."/>
            <person name="Miyauchi S."/>
            <person name="Thiergart T."/>
            <person name="Pickel B."/>
            <person name="Atanasova L."/>
            <person name="Karlsson M."/>
            <person name="Huettel B."/>
            <person name="Barry K.W."/>
            <person name="Haridas S."/>
            <person name="Chen C."/>
            <person name="Bauer D."/>
            <person name="Andreopoulos W."/>
            <person name="Pangilinan J."/>
            <person name="LaButti K."/>
            <person name="Riley R."/>
            <person name="Lipzen A."/>
            <person name="Clum A."/>
            <person name="Drula E."/>
            <person name="Henrissat B."/>
            <person name="Kohler A."/>
            <person name="Grigoriev I.V."/>
            <person name="Martin F.M."/>
            <person name="Hacquard S."/>
        </authorList>
    </citation>
    <scope>NUCLEOTIDE SEQUENCE [LARGE SCALE GENOMIC DNA]</scope>
    <source>
        <strain evidence="16 17">MPI-SDFR-AT-0080</strain>
    </source>
</reference>
<accession>A0ABQ8GV17</accession>
<protein>
    <recommendedName>
        <fullName evidence="5">EKC/KEOPS complex subunit BUD32</fullName>
        <ecNumber evidence="3">2.7.11.1</ecNumber>
    </recommendedName>
    <alternativeName>
        <fullName evidence="11 12">Atypical Serine/threonine protein kinase BUD32</fullName>
    </alternativeName>
    <alternativeName>
        <fullName evidence="4">EKC/KEOPS complex subunit bud32</fullName>
    </alternativeName>
</protein>
<keyword evidence="7" id="KW-0808">Transferase</keyword>